<feature type="region of interest" description="Disordered" evidence="5">
    <location>
        <begin position="524"/>
        <end position="543"/>
    </location>
</feature>
<name>A0ABT0ASD7_9LACT</name>
<dbReference type="EMBL" id="JAAECS010000003">
    <property type="protein sequence ID" value="MCJ1989568.1"/>
    <property type="molecule type" value="Genomic_DNA"/>
</dbReference>
<evidence type="ECO:0000256" key="3">
    <source>
        <dbReference type="ARBA" id="ARBA00022729"/>
    </source>
</evidence>
<evidence type="ECO:0000313" key="7">
    <source>
        <dbReference type="EMBL" id="MCJ1989568.1"/>
    </source>
</evidence>
<dbReference type="RefSeq" id="WP_079505076.1">
    <property type="nucleotide sequence ID" value="NZ_CP017194.1"/>
</dbReference>
<dbReference type="Pfam" id="PF18884">
    <property type="entry name" value="TSP3_bac"/>
    <property type="match status" value="5"/>
</dbReference>
<reference evidence="7 8" key="1">
    <citation type="journal article" date="2022" name="Microbiol. Res.">
        <title>Comparative genome analysis, predicted lifestyle and antimicrobial strategies of Lactococcus carnosus and Lactococcus paracarnosus isolated from meat.</title>
        <authorList>
            <person name="Werum V."/>
            <person name="Ehrmann M."/>
            <person name="Vogel R."/>
            <person name="Hilgarth M."/>
        </authorList>
    </citation>
    <scope>NUCLEOTIDE SEQUENCE [LARGE SCALE GENOMIC DNA]</scope>
    <source>
        <strain evidence="7 8">TMW22177</strain>
    </source>
</reference>
<feature type="compositionally biased region" description="Basic and acidic residues" evidence="5">
    <location>
        <begin position="577"/>
        <end position="589"/>
    </location>
</feature>
<keyword evidence="3 6" id="KW-0732">Signal</keyword>
<evidence type="ECO:0000256" key="4">
    <source>
        <dbReference type="ARBA" id="ARBA00022837"/>
    </source>
</evidence>
<evidence type="ECO:0000313" key="8">
    <source>
        <dbReference type="Proteomes" id="UP001522450"/>
    </source>
</evidence>
<evidence type="ECO:0000256" key="6">
    <source>
        <dbReference type="SAM" id="SignalP"/>
    </source>
</evidence>
<keyword evidence="8" id="KW-1185">Reference proteome</keyword>
<dbReference type="GeneID" id="71636612"/>
<proteinExistence type="predicted"/>
<keyword evidence="4" id="KW-0106">Calcium</keyword>
<feature type="chain" id="PRO_5047332044" evidence="6">
    <location>
        <begin position="26"/>
        <end position="734"/>
    </location>
</feature>
<sequence>MKKWIGIVICLVTLISFGGTLKASAQTTSDYYQKYGVFDVEKNVVQVSNWEHFIAAYQNETVTKIVLTADINDTSKPGPFGPTNYKRKNSLEIDGQDHQLTLRRYHGLRTSEDTTGFTESKNGRSFSRSFFHMHDIKIRQNLEGDPISFHDYSSFSFVGSPSTYSVSKDGSKGFDENETKNWYFRFGNVTTETDDNKDNKKGVSRLVIAYGAQVNLYGKMNLSTSSENMSIGSLVVESGTDWQGKVESDDAAVVLFPTSSVRYGTGSNQELTIGQNCQITLSNTSHGKSLPAFSGHYKGAEIGEASQVSLDSLGAAFRFEQSYSSLVIKKGAVLSLNSQGKGSVLQFGHPLKTNYVSGCKLTVNAGGALLVQGQTDPSNVVSIVDFTGSTNIWSSQSYRATNSQIKIDPKAIFDIQNKSVVRLGKTHRALNLRDDSNQFILSEQPLHLWRVNRELDETKPDLSFGKIKELTFSEDKKIKVSDDGKQDMRLRKLNLREYRRISNFEGSTADYDQDGLANELELAVGSDPMNSDTDGDGLSDGVEYYQTLTDPTKADTDGNGINDGDEDSDGDGLSNLEEIKNGTDPAKPDSDDDGLDDLKEKQLGTDPLNPDTDGDGLSDGDEVRLGLDPLKQKTDGKTLDSDRKIGQALAVEQISEGLRDSTNEVIPSLSGQVAGVLDEQVSLEVSSLDNFDDQRALIGTPLTLKTELDKTDLTLSYDLTTLRPLVLVTLSAMS</sequence>
<dbReference type="InterPro" id="IPR053180">
    <property type="entry name" value="Ca-binding_acidic-repeat"/>
</dbReference>
<protein>
    <submittedName>
        <fullName evidence="7">Uncharacterized protein</fullName>
    </submittedName>
</protein>
<feature type="signal peptide" evidence="6">
    <location>
        <begin position="1"/>
        <end position="25"/>
    </location>
</feature>
<dbReference type="InterPro" id="IPR059100">
    <property type="entry name" value="TSP3_bac"/>
</dbReference>
<accession>A0ABT0ASD7</accession>
<comment type="subcellular location">
    <subcellularLocation>
        <location evidence="1">Secreted</location>
    </subcellularLocation>
</comment>
<feature type="region of interest" description="Disordered" evidence="5">
    <location>
        <begin position="549"/>
        <end position="623"/>
    </location>
</feature>
<evidence type="ECO:0000256" key="5">
    <source>
        <dbReference type="SAM" id="MobiDB-lite"/>
    </source>
</evidence>
<gene>
    <name evidence="7" type="ORF">GYN21_04970</name>
</gene>
<dbReference type="SUPFAM" id="SSF103647">
    <property type="entry name" value="TSP type-3 repeat"/>
    <property type="match status" value="1"/>
</dbReference>
<dbReference type="InterPro" id="IPR028974">
    <property type="entry name" value="TSP_type-3_rpt"/>
</dbReference>
<dbReference type="Pfam" id="PF20585">
    <property type="entry name" value="Pectate_lyase_5"/>
    <property type="match status" value="1"/>
</dbReference>
<evidence type="ECO:0000256" key="1">
    <source>
        <dbReference type="ARBA" id="ARBA00004613"/>
    </source>
</evidence>
<dbReference type="InterPro" id="IPR046776">
    <property type="entry name" value="Pectate_lyase_5"/>
</dbReference>
<dbReference type="PANTHER" id="PTHR37467:SF1">
    <property type="entry name" value="EXPORTED CALCIUM-BINDING GLYCOPROTEIN"/>
    <property type="match status" value="1"/>
</dbReference>
<comment type="caution">
    <text evidence="7">The sequence shown here is derived from an EMBL/GenBank/DDBJ whole genome shotgun (WGS) entry which is preliminary data.</text>
</comment>
<dbReference type="Gene3D" id="4.10.1080.10">
    <property type="entry name" value="TSP type-3 repeat"/>
    <property type="match status" value="1"/>
</dbReference>
<organism evidence="7 8">
    <name type="scientific">Pseudolactococcus carnosus</name>
    <dbReference type="NCBI Taxonomy" id="2749961"/>
    <lineage>
        <taxon>Bacteria</taxon>
        <taxon>Bacillati</taxon>
        <taxon>Bacillota</taxon>
        <taxon>Bacilli</taxon>
        <taxon>Lactobacillales</taxon>
        <taxon>Streptococcaceae</taxon>
        <taxon>Pseudolactococcus</taxon>
    </lineage>
</organism>
<dbReference type="Proteomes" id="UP001522450">
    <property type="component" value="Unassembled WGS sequence"/>
</dbReference>
<dbReference type="PANTHER" id="PTHR37467">
    <property type="entry name" value="EXPORTED CALCIUM-BINDING GLYCOPROTEIN-RELATED"/>
    <property type="match status" value="1"/>
</dbReference>
<evidence type="ECO:0000256" key="2">
    <source>
        <dbReference type="ARBA" id="ARBA00022525"/>
    </source>
</evidence>
<keyword evidence="2" id="KW-0964">Secreted</keyword>